<evidence type="ECO:0000313" key="3">
    <source>
        <dbReference type="EMBL" id="GGU29851.1"/>
    </source>
</evidence>
<name>A0ABQ2UHW7_9PSEU</name>
<dbReference type="Proteomes" id="UP000649573">
    <property type="component" value="Unassembled WGS sequence"/>
</dbReference>
<gene>
    <name evidence="3" type="ORF">GCM10010178_22700</name>
</gene>
<keyword evidence="4" id="KW-1185">Reference proteome</keyword>
<comment type="caution">
    <text evidence="3">The sequence shown here is derived from an EMBL/GenBank/DDBJ whole genome shotgun (WGS) entry which is preliminary data.</text>
</comment>
<protein>
    <submittedName>
        <fullName evidence="3">Uncharacterized protein</fullName>
    </submittedName>
</protein>
<keyword evidence="2" id="KW-0812">Transmembrane</keyword>
<sequence length="122" mass="13203">MSDVTEAVTDQESETAVEEPDVAPPAGPSLHQPKRWLIAAGEVVAIVLLVWLAVWAWNRGVVKLAYPILEGHEPFISTRYHGNWLGTAVGAFTLAVILALDAVRQVVLAVRTRPQKAAEADV</sequence>
<evidence type="ECO:0000256" key="2">
    <source>
        <dbReference type="SAM" id="Phobius"/>
    </source>
</evidence>
<reference evidence="4" key="1">
    <citation type="journal article" date="2019" name="Int. J. Syst. Evol. Microbiol.">
        <title>The Global Catalogue of Microorganisms (GCM) 10K type strain sequencing project: providing services to taxonomists for standard genome sequencing and annotation.</title>
        <authorList>
            <consortium name="The Broad Institute Genomics Platform"/>
            <consortium name="The Broad Institute Genome Sequencing Center for Infectious Disease"/>
            <person name="Wu L."/>
            <person name="Ma J."/>
        </authorList>
    </citation>
    <scope>NUCLEOTIDE SEQUENCE [LARGE SCALE GENOMIC DNA]</scope>
    <source>
        <strain evidence="4">JCM 3296</strain>
    </source>
</reference>
<organism evidence="3 4">
    <name type="scientific">Lentzea flava</name>
    <dbReference type="NCBI Taxonomy" id="103732"/>
    <lineage>
        <taxon>Bacteria</taxon>
        <taxon>Bacillati</taxon>
        <taxon>Actinomycetota</taxon>
        <taxon>Actinomycetes</taxon>
        <taxon>Pseudonocardiales</taxon>
        <taxon>Pseudonocardiaceae</taxon>
        <taxon>Lentzea</taxon>
    </lineage>
</organism>
<evidence type="ECO:0000256" key="1">
    <source>
        <dbReference type="SAM" id="MobiDB-lite"/>
    </source>
</evidence>
<feature type="transmembrane region" description="Helical" evidence="2">
    <location>
        <begin position="36"/>
        <end position="57"/>
    </location>
</feature>
<feature type="region of interest" description="Disordered" evidence="1">
    <location>
        <begin position="1"/>
        <end position="28"/>
    </location>
</feature>
<accession>A0ABQ2UHW7</accession>
<evidence type="ECO:0000313" key="4">
    <source>
        <dbReference type="Proteomes" id="UP000649573"/>
    </source>
</evidence>
<keyword evidence="2" id="KW-0472">Membrane</keyword>
<keyword evidence="2" id="KW-1133">Transmembrane helix</keyword>
<feature type="compositionally biased region" description="Acidic residues" evidence="1">
    <location>
        <begin position="9"/>
        <end position="21"/>
    </location>
</feature>
<proteinExistence type="predicted"/>
<dbReference type="EMBL" id="BMRE01000006">
    <property type="protein sequence ID" value="GGU29851.1"/>
    <property type="molecule type" value="Genomic_DNA"/>
</dbReference>
<feature type="transmembrane region" description="Helical" evidence="2">
    <location>
        <begin position="84"/>
        <end position="103"/>
    </location>
</feature>